<dbReference type="AlphaFoldDB" id="A0A8R1HTD7"/>
<reference evidence="3" key="1">
    <citation type="submission" date="2010-08" db="EMBL/GenBank/DDBJ databases">
        <authorList>
            <consortium name="Caenorhabditis japonica Sequencing Consortium"/>
            <person name="Wilson R.K."/>
        </authorList>
    </citation>
    <scope>NUCLEOTIDE SEQUENCE [LARGE SCALE GENOMIC DNA]</scope>
    <source>
        <strain evidence="3">DF5081</strain>
    </source>
</reference>
<organism evidence="2 3">
    <name type="scientific">Caenorhabditis japonica</name>
    <dbReference type="NCBI Taxonomy" id="281687"/>
    <lineage>
        <taxon>Eukaryota</taxon>
        <taxon>Metazoa</taxon>
        <taxon>Ecdysozoa</taxon>
        <taxon>Nematoda</taxon>
        <taxon>Chromadorea</taxon>
        <taxon>Rhabditida</taxon>
        <taxon>Rhabditina</taxon>
        <taxon>Rhabditomorpha</taxon>
        <taxon>Rhabditoidea</taxon>
        <taxon>Rhabditidae</taxon>
        <taxon>Peloderinae</taxon>
        <taxon>Caenorhabditis</taxon>
    </lineage>
</organism>
<proteinExistence type="predicted"/>
<protein>
    <submittedName>
        <fullName evidence="2">Uncharacterized protein</fullName>
    </submittedName>
</protein>
<feature type="region of interest" description="Disordered" evidence="1">
    <location>
        <begin position="430"/>
        <end position="454"/>
    </location>
</feature>
<feature type="region of interest" description="Disordered" evidence="1">
    <location>
        <begin position="280"/>
        <end position="299"/>
    </location>
</feature>
<dbReference type="Proteomes" id="UP000005237">
    <property type="component" value="Unassembled WGS sequence"/>
</dbReference>
<evidence type="ECO:0000256" key="1">
    <source>
        <dbReference type="SAM" id="MobiDB-lite"/>
    </source>
</evidence>
<evidence type="ECO:0000313" key="2">
    <source>
        <dbReference type="EnsemblMetazoa" id="CJA08329.1"/>
    </source>
</evidence>
<name>A0A8R1HTD7_CAEJA</name>
<keyword evidence="3" id="KW-1185">Reference proteome</keyword>
<feature type="compositionally biased region" description="Acidic residues" evidence="1">
    <location>
        <begin position="280"/>
        <end position="292"/>
    </location>
</feature>
<feature type="region of interest" description="Disordered" evidence="1">
    <location>
        <begin position="469"/>
        <end position="491"/>
    </location>
</feature>
<sequence length="491" mass="57819">MNSLEEILKKEIKTEIEEEEPCSSTTGLLDVPIKTEQDEFSDALPKMEEDFGESNDIQQDAVKLFNKAMSYGVTPETQKKPKKTYTNWKSLAKTYPKSFLNSGHFDSTAKDFRKSDLKAGFYPRSKFDVDCTEFFQKGQKSGTQFEILHEKLEKERNELYNEQLNKDVDRLLLAANKVYGPSKQWLVGERAELLEYCKKFRAGSLNEQDKVALRKFYERVFNLKPAEEETDNFESPVKKSPLKRKSNHKEEEVKWYEQTKTGEEEYVNEEPEIIEIDDEMSTEEGEDEDEEPSSLPPLNSFSPFHPGEKYEMQKQFRNSAIKIFMELFSVDARICGRGETNASQKNDLEHLIDRFNAVMECEDKIWSLEEIEELGLFYERFRNKLNFTIIQTKELSFFLRKIYGQLEDYEIAREKDSQLAEKRRYWQEYGKMREPKKKKPSQPYNSLDGDRKRQKLALSKAWRIRRAGEEEDATFEDPIARTRPNTNNKRI</sequence>
<dbReference type="EnsemblMetazoa" id="CJA08329.1">
    <property type="protein sequence ID" value="CJA08329.1"/>
    <property type="gene ID" value="WBGene00127533"/>
</dbReference>
<accession>A0A8R1HTD7</accession>
<reference evidence="2" key="2">
    <citation type="submission" date="2022-06" db="UniProtKB">
        <authorList>
            <consortium name="EnsemblMetazoa"/>
        </authorList>
    </citation>
    <scope>IDENTIFICATION</scope>
    <source>
        <strain evidence="2">DF5081</strain>
    </source>
</reference>
<evidence type="ECO:0000313" key="3">
    <source>
        <dbReference type="Proteomes" id="UP000005237"/>
    </source>
</evidence>